<keyword evidence="1" id="KW-1245">Viral tail assembly</keyword>
<accession>A0A8S5MPN5</accession>
<evidence type="ECO:0000256" key="3">
    <source>
        <dbReference type="SAM" id="Coils"/>
    </source>
</evidence>
<feature type="coiled-coil region" evidence="3">
    <location>
        <begin position="814"/>
        <end position="848"/>
    </location>
</feature>
<evidence type="ECO:0000313" key="6">
    <source>
        <dbReference type="EMBL" id="DAD83907.1"/>
    </source>
</evidence>
<reference evidence="6" key="1">
    <citation type="journal article" date="2021" name="Proc. Natl. Acad. Sci. U.S.A.">
        <title>A Catalog of Tens of Thousands of Viruses from Human Metagenomes Reveals Hidden Associations with Chronic Diseases.</title>
        <authorList>
            <person name="Tisza M.J."/>
            <person name="Buck C.B."/>
        </authorList>
    </citation>
    <scope>NUCLEOTIDE SEQUENCE</scope>
    <source>
        <strain evidence="6">CtZZK17</strain>
    </source>
</reference>
<dbReference type="NCBIfam" id="TIGR01760">
    <property type="entry name" value="tape_meas_TP901"/>
    <property type="match status" value="1"/>
</dbReference>
<dbReference type="PANTHER" id="PTHR37813">
    <property type="entry name" value="FELS-2 PROPHAGE PROTEIN"/>
    <property type="match status" value="1"/>
</dbReference>
<keyword evidence="4" id="KW-1133">Transmembrane helix</keyword>
<keyword evidence="4" id="KW-0472">Membrane</keyword>
<feature type="coiled-coil region" evidence="3">
    <location>
        <begin position="22"/>
        <end position="156"/>
    </location>
</feature>
<name>A0A8S5MPN5_9CAUD</name>
<evidence type="ECO:0000256" key="2">
    <source>
        <dbReference type="ARBA" id="ARBA00022612"/>
    </source>
</evidence>
<keyword evidence="2" id="KW-1188">Viral release from host cell</keyword>
<dbReference type="GO" id="GO:0098003">
    <property type="term" value="P:viral tail assembly"/>
    <property type="evidence" value="ECO:0007669"/>
    <property type="project" value="UniProtKB-KW"/>
</dbReference>
<dbReference type="PANTHER" id="PTHR37813:SF1">
    <property type="entry name" value="FELS-2 PROPHAGE PROTEIN"/>
    <property type="match status" value="1"/>
</dbReference>
<dbReference type="EMBL" id="BK014947">
    <property type="protein sequence ID" value="DAD83907.1"/>
    <property type="molecule type" value="Genomic_DNA"/>
</dbReference>
<organism evidence="6">
    <name type="scientific">Siphoviridae sp. ctZZK17</name>
    <dbReference type="NCBI Taxonomy" id="2826384"/>
    <lineage>
        <taxon>Viruses</taxon>
        <taxon>Duplodnaviria</taxon>
        <taxon>Heunggongvirae</taxon>
        <taxon>Uroviricota</taxon>
        <taxon>Caudoviricetes</taxon>
    </lineage>
</organism>
<keyword evidence="4" id="KW-0812">Transmembrane</keyword>
<protein>
    <submittedName>
        <fullName evidence="6">Minor tail protein</fullName>
    </submittedName>
</protein>
<feature type="domain" description="Phage tail tape measure protein" evidence="5">
    <location>
        <begin position="224"/>
        <end position="421"/>
    </location>
</feature>
<keyword evidence="3" id="KW-0175">Coiled coil</keyword>
<dbReference type="InterPro" id="IPR010090">
    <property type="entry name" value="Phage_tape_meas"/>
</dbReference>
<evidence type="ECO:0000256" key="4">
    <source>
        <dbReference type="SAM" id="Phobius"/>
    </source>
</evidence>
<sequence length="1201" mass="127739">MSAFKEYTMMFQLNAKLGGSYSKAFKQAVQELESMQKELQELSKMQADISAFQKQQAAAEATRKRLEMLRQQYDNIQREMEETGNESADMKNKLLAKQLQIDKTSASLEKQTAKLNEMSSALEEAGINTDDLAHSSEQLAGEIDALKKKEETAAEKANTFGVRAETAFNAVHEAIVAAGVAAALKEIYEYFSDCSQASMDFESAITGVAKTADLTDSELATMSDSIKALSTEIPATTEEIAAVAEAAGQLGIQKDALLDFTEIMTMLGTATNMTADEAATSLARFANITGMATDNYGRLGSVIVDLGNNFATTESEIVAMGTRLASAGKLAGLTEPEIMALAAAMSSVGIEAEAGGTAMTQTLNAIEKAVAKGGDDLAEFARIAGMSSEEFSSAWKNDAMSALASFIGGLGKLDEQGESTVLVLEDLGLTGIRQSNMLKALGLAADQMTGAVNTANTAWQQNTALTNEANKRYATVQSRLTMMQNAYNNLKVAIGDAYTPALGKSYELGAKVLNSFTEFVQKNPALVNAVTAFAGSIGLVATALAGYTIAIKIARAATAAFATVSTVALGPIFAVTAAVAGAVAVVAAMATAFSSDAVPSVKELTEATRDMREAMDAAKSAYSDTVNSTMAAAGVADTYIDKLEDLQAAGLESEDAQRQYQNTLALLLQVMPSLSDCISQTTDEYGRSTYTLNTSTDALRANTEAWRENAMQQAYQEQLTEMYKQQAAVLIEQQKNSIGLTDAEYKQEEANKRLNDTLARMDELWSEAAKEAEEYNKEYYGMADATNFLSQEYYDLQDSIYDINDEIWTAEKSARNYQKALDENAEAVAAAEEEIALAQKAVDQLNGAMEDTPAASTEFQSAISVVRQNLNTLTEAYNEAYSAAYESISGQYQLWDEAAKVVATSAGSINSALESQITYWQDYNANLQFLTDRSADIEGLSDMIASFADGSSDSVNAIAGMAGATDEQLATMVANWKTLQQEQQNAAGSVADLKTDFTATMDELQTALAEDIEAMDLGDEAKASAQATIQGFIDGAVGMLPQVTAAYNRVAAAARAALSASGTGTAGSIPGYAVGTQSAAPGFALVGENGPELVYFNGGEQVMTAEETAAMRESMEIQAITFAPQLLEAMHAIQGDGALSASLPGQSSELPPIIIENTFHVEGNATPETIAALADYGDSLKEVVREAIAEIEEDVSRTMYR</sequence>
<feature type="transmembrane region" description="Helical" evidence="4">
    <location>
        <begin position="559"/>
        <end position="590"/>
    </location>
</feature>
<feature type="transmembrane region" description="Helical" evidence="4">
    <location>
        <begin position="525"/>
        <end position="547"/>
    </location>
</feature>
<proteinExistence type="predicted"/>
<evidence type="ECO:0000256" key="1">
    <source>
        <dbReference type="ARBA" id="ARBA00022465"/>
    </source>
</evidence>
<dbReference type="Pfam" id="PF10145">
    <property type="entry name" value="PhageMin_Tail"/>
    <property type="match status" value="1"/>
</dbReference>
<evidence type="ECO:0000259" key="5">
    <source>
        <dbReference type="Pfam" id="PF10145"/>
    </source>
</evidence>